<dbReference type="InterPro" id="IPR036322">
    <property type="entry name" value="WD40_repeat_dom_sf"/>
</dbReference>
<evidence type="ECO:0008006" key="6">
    <source>
        <dbReference type="Google" id="ProtNLM"/>
    </source>
</evidence>
<protein>
    <recommendedName>
        <fullName evidence="6">Anaphase-promoting complex subunit 4 WD40 domain-containing protein</fullName>
    </recommendedName>
</protein>
<proteinExistence type="predicted"/>
<dbReference type="PANTHER" id="PTHR16017">
    <property type="entry name" value="GASTRULATION DEFECTIVE PROTEIN 1-RELATED"/>
    <property type="match status" value="1"/>
</dbReference>
<dbReference type="PANTHER" id="PTHR16017:SF0">
    <property type="entry name" value="WD REPEAT-CONTAINING PROTEIN 70"/>
    <property type="match status" value="1"/>
</dbReference>
<dbReference type="InterPro" id="IPR051858">
    <property type="entry name" value="WD_repeat_GAD-1"/>
</dbReference>
<dbReference type="SMART" id="SM00320">
    <property type="entry name" value="WD40"/>
    <property type="match status" value="5"/>
</dbReference>
<dbReference type="Gene3D" id="2.130.10.10">
    <property type="entry name" value="YVTN repeat-like/Quinoprotein amine dehydrogenase"/>
    <property type="match status" value="2"/>
</dbReference>
<dbReference type="PROSITE" id="PS50082">
    <property type="entry name" value="WD_REPEATS_2"/>
    <property type="match status" value="3"/>
</dbReference>
<feature type="repeat" description="WD" evidence="3">
    <location>
        <begin position="1"/>
        <end position="32"/>
    </location>
</feature>
<evidence type="ECO:0000256" key="1">
    <source>
        <dbReference type="ARBA" id="ARBA00022574"/>
    </source>
</evidence>
<dbReference type="GO" id="GO:0035861">
    <property type="term" value="C:site of double-strand break"/>
    <property type="evidence" value="ECO:0007669"/>
    <property type="project" value="TreeGrafter"/>
</dbReference>
<name>A0A6U6WAJ8_9DINO</name>
<reference evidence="5" key="1">
    <citation type="submission" date="2021-01" db="EMBL/GenBank/DDBJ databases">
        <authorList>
            <person name="Corre E."/>
            <person name="Pelletier E."/>
            <person name="Niang G."/>
            <person name="Scheremetjew M."/>
            <person name="Finn R."/>
            <person name="Kale V."/>
            <person name="Holt S."/>
            <person name="Cochrane G."/>
            <person name="Meng A."/>
            <person name="Brown T."/>
            <person name="Cohen L."/>
        </authorList>
    </citation>
    <scope>NUCLEOTIDE SEQUENCE</scope>
    <source>
        <strain evidence="5">RCC3387</strain>
    </source>
</reference>
<dbReference type="AlphaFoldDB" id="A0A6U6WAJ8"/>
<evidence type="ECO:0000256" key="2">
    <source>
        <dbReference type="ARBA" id="ARBA00022737"/>
    </source>
</evidence>
<keyword evidence="1 3" id="KW-0853">WD repeat</keyword>
<gene>
    <name evidence="5" type="ORF">BRAN1462_LOCUS61585</name>
</gene>
<dbReference type="PROSITE" id="PS50294">
    <property type="entry name" value="WD_REPEATS_REGION"/>
    <property type="match status" value="2"/>
</dbReference>
<evidence type="ECO:0000256" key="4">
    <source>
        <dbReference type="SAM" id="MobiDB-lite"/>
    </source>
</evidence>
<feature type="region of interest" description="Disordered" evidence="4">
    <location>
        <begin position="395"/>
        <end position="419"/>
    </location>
</feature>
<dbReference type="InterPro" id="IPR001680">
    <property type="entry name" value="WD40_rpt"/>
</dbReference>
<sequence>MSFDPKGARMVTGGTDGSVRYFDFHGMSEAKEPFRVLEPVDGHMVQSLSFNATGAIVLVVCSDSHARIYDRDGSSRPIQSTVKGDLYVRDMQHTKGHTQMLTDGMWHPLVPEHWITSSIDGTVRIWDLKATPVGMDQVLPSVHVLKTVDKRNVCTGGAAGRTGGLYPCCCMYSPDAKMIAGGCSDGSVQVFFDKARYMRPDRILRSAHTAAVTSVAFLSRGSDSQLMVTRSLDSTMKIWDCRMLSDAKGPVKSFEDLPCGHEKAGVCTSPDGRYIVAGASPGKGAAAPATVRVYDSLDFALAKSLDFGAKAPLRFCWPKELNQLVVSTSVGEVTMLYSPFSSKKGALHFVGKKAKRASEQQGGFAGQGPIFNMSDPTDIKKFWATGHGNMQSIRRQEARQSQKTLTPIRPGQGDKNAGSSDQMAFAALVLKSGAKQLHLQNTTGQEKDSQKALLAYADKAEKNPVFVDQAYSKTQPTKLLDWSVDESEGDKRMSAKMSGDFCRKCGQKQCRCIDYSVWGSKKRKTS</sequence>
<feature type="repeat" description="WD" evidence="3">
    <location>
        <begin position="205"/>
        <end position="240"/>
    </location>
</feature>
<dbReference type="EMBL" id="HBGW01097028">
    <property type="protein sequence ID" value="CAD9643763.1"/>
    <property type="molecule type" value="Transcribed_RNA"/>
</dbReference>
<dbReference type="Pfam" id="PF00400">
    <property type="entry name" value="WD40"/>
    <property type="match status" value="5"/>
</dbReference>
<dbReference type="InterPro" id="IPR015943">
    <property type="entry name" value="WD40/YVTN_repeat-like_dom_sf"/>
</dbReference>
<dbReference type="GO" id="GO:0005634">
    <property type="term" value="C:nucleus"/>
    <property type="evidence" value="ECO:0007669"/>
    <property type="project" value="TreeGrafter"/>
</dbReference>
<organism evidence="5">
    <name type="scientific">Zooxanthella nutricula</name>
    <dbReference type="NCBI Taxonomy" id="1333877"/>
    <lineage>
        <taxon>Eukaryota</taxon>
        <taxon>Sar</taxon>
        <taxon>Alveolata</taxon>
        <taxon>Dinophyceae</taxon>
        <taxon>Peridiniales</taxon>
        <taxon>Peridiniales incertae sedis</taxon>
        <taxon>Zooxanthella</taxon>
    </lineage>
</organism>
<feature type="repeat" description="WD" evidence="3">
    <location>
        <begin position="94"/>
        <end position="129"/>
    </location>
</feature>
<keyword evidence="2" id="KW-0677">Repeat</keyword>
<evidence type="ECO:0000313" key="5">
    <source>
        <dbReference type="EMBL" id="CAD9643763.1"/>
    </source>
</evidence>
<dbReference type="SUPFAM" id="SSF50978">
    <property type="entry name" value="WD40 repeat-like"/>
    <property type="match status" value="1"/>
</dbReference>
<evidence type="ECO:0000256" key="3">
    <source>
        <dbReference type="PROSITE-ProRule" id="PRU00221"/>
    </source>
</evidence>
<accession>A0A6U6WAJ8</accession>